<comment type="caution">
    <text evidence="1">The sequence shown here is derived from an EMBL/GenBank/DDBJ whole genome shotgun (WGS) entry which is preliminary data.</text>
</comment>
<dbReference type="EMBL" id="SPVG01000005">
    <property type="protein sequence ID" value="TFW31364.1"/>
    <property type="molecule type" value="Genomic_DNA"/>
</dbReference>
<dbReference type="AlphaFoldDB" id="A0A4Y9SXC8"/>
<reference evidence="1 2" key="1">
    <citation type="submission" date="2019-03" db="EMBL/GenBank/DDBJ databases">
        <title>Draft Genome Sequence of Duganella callidus sp. nov., a Novel Duganella Species Isolated from Cultivated Soil.</title>
        <authorList>
            <person name="Raths R."/>
            <person name="Peta V."/>
            <person name="Bucking H."/>
        </authorList>
    </citation>
    <scope>NUCLEOTIDE SEQUENCE [LARGE SCALE GENOMIC DNA]</scope>
    <source>
        <strain evidence="1 2">DN04</strain>
    </source>
</reference>
<dbReference type="Proteomes" id="UP000297729">
    <property type="component" value="Unassembled WGS sequence"/>
</dbReference>
<name>A0A4Y9SXC8_9BURK</name>
<evidence type="ECO:0000313" key="1">
    <source>
        <dbReference type="EMBL" id="TFW31364.1"/>
    </source>
</evidence>
<proteinExistence type="predicted"/>
<gene>
    <name evidence="1" type="ORF">E4L98_00265</name>
</gene>
<evidence type="ECO:0000313" key="2">
    <source>
        <dbReference type="Proteomes" id="UP000297729"/>
    </source>
</evidence>
<keyword evidence="2" id="KW-1185">Reference proteome</keyword>
<accession>A0A4Y9SXC8</accession>
<organism evidence="1 2">
    <name type="scientific">Duganella callida</name>
    <dbReference type="NCBI Taxonomy" id="2561932"/>
    <lineage>
        <taxon>Bacteria</taxon>
        <taxon>Pseudomonadati</taxon>
        <taxon>Pseudomonadota</taxon>
        <taxon>Betaproteobacteria</taxon>
        <taxon>Burkholderiales</taxon>
        <taxon>Oxalobacteraceae</taxon>
        <taxon>Telluria group</taxon>
        <taxon>Duganella</taxon>
    </lineage>
</organism>
<dbReference type="RefSeq" id="WP_135199558.1">
    <property type="nucleotide sequence ID" value="NZ_SPVG01000005.1"/>
</dbReference>
<protein>
    <submittedName>
        <fullName evidence="1">Uncharacterized protein</fullName>
    </submittedName>
</protein>
<sequence>MKQPVDRFGDDEQTSQCIGLHTVQNIGRGQDVDAGLLRKFRNGLRGDACRYVERLGRLLRPHSADMGRHAHGQDDLRSADVFMQLGHVSLLTSSDFRNHAAPLLIKTECAAVSSDGRRDEVIRSKD</sequence>